<dbReference type="GO" id="GO:0005385">
    <property type="term" value="F:zinc ion transmembrane transporter activity"/>
    <property type="evidence" value="ECO:0007669"/>
    <property type="project" value="InterPro"/>
</dbReference>
<feature type="transmembrane region" description="Helical" evidence="9">
    <location>
        <begin position="114"/>
        <end position="133"/>
    </location>
</feature>
<dbReference type="OrthoDB" id="78669at2759"/>
<feature type="transmembrane region" description="Helical" evidence="9">
    <location>
        <begin position="145"/>
        <end position="165"/>
    </location>
</feature>
<keyword evidence="5 9" id="KW-1133">Transmembrane helix</keyword>
<keyword evidence="7 9" id="KW-0472">Membrane</keyword>
<evidence type="ECO:0000259" key="10">
    <source>
        <dbReference type="Pfam" id="PF01545"/>
    </source>
</evidence>
<dbReference type="NCBIfam" id="TIGR01297">
    <property type="entry name" value="CDF"/>
    <property type="match status" value="1"/>
</dbReference>
<keyword evidence="6" id="KW-0406">Ion transport</keyword>
<keyword evidence="4 9" id="KW-0812">Transmembrane</keyword>
<feature type="transmembrane region" description="Helical" evidence="9">
    <location>
        <begin position="235"/>
        <end position="252"/>
    </location>
</feature>
<dbReference type="SUPFAM" id="SSF161111">
    <property type="entry name" value="Cation efflux protein transmembrane domain-like"/>
    <property type="match status" value="1"/>
</dbReference>
<evidence type="ECO:0000256" key="3">
    <source>
        <dbReference type="ARBA" id="ARBA00022448"/>
    </source>
</evidence>
<dbReference type="GO" id="GO:0016020">
    <property type="term" value="C:membrane"/>
    <property type="evidence" value="ECO:0007669"/>
    <property type="project" value="UniProtKB-SubCell"/>
</dbReference>
<feature type="transmembrane region" description="Helical" evidence="9">
    <location>
        <begin position="70"/>
        <end position="93"/>
    </location>
</feature>
<evidence type="ECO:0000256" key="5">
    <source>
        <dbReference type="ARBA" id="ARBA00022989"/>
    </source>
</evidence>
<accession>A0A9W8ED97</accession>
<feature type="transmembrane region" description="Helical" evidence="9">
    <location>
        <begin position="44"/>
        <end position="64"/>
    </location>
</feature>
<dbReference type="GO" id="GO:0031410">
    <property type="term" value="C:cytoplasmic vesicle"/>
    <property type="evidence" value="ECO:0007669"/>
    <property type="project" value="TreeGrafter"/>
</dbReference>
<gene>
    <name evidence="11" type="ORF">H4R34_002011</name>
</gene>
<evidence type="ECO:0000313" key="11">
    <source>
        <dbReference type="EMBL" id="KAJ1981587.1"/>
    </source>
</evidence>
<organism evidence="11 12">
    <name type="scientific">Dimargaris verticillata</name>
    <dbReference type="NCBI Taxonomy" id="2761393"/>
    <lineage>
        <taxon>Eukaryota</taxon>
        <taxon>Fungi</taxon>
        <taxon>Fungi incertae sedis</taxon>
        <taxon>Zoopagomycota</taxon>
        <taxon>Kickxellomycotina</taxon>
        <taxon>Dimargaritomycetes</taxon>
        <taxon>Dimargaritales</taxon>
        <taxon>Dimargaritaceae</taxon>
        <taxon>Dimargaris</taxon>
    </lineage>
</organism>
<evidence type="ECO:0000256" key="1">
    <source>
        <dbReference type="ARBA" id="ARBA00004141"/>
    </source>
</evidence>
<comment type="caution">
    <text evidence="11">The sequence shown here is derived from an EMBL/GenBank/DDBJ whole genome shotgun (WGS) entry which is preliminary data.</text>
</comment>
<dbReference type="GO" id="GO:0006882">
    <property type="term" value="P:intracellular zinc ion homeostasis"/>
    <property type="evidence" value="ECO:0007669"/>
    <property type="project" value="InterPro"/>
</dbReference>
<dbReference type="FunFam" id="1.20.1510.10:FF:000014">
    <property type="entry name" value="Cation efflux protein/ zinc transporter"/>
    <property type="match status" value="1"/>
</dbReference>
<feature type="transmembrane region" description="Helical" evidence="9">
    <location>
        <begin position="203"/>
        <end position="223"/>
    </location>
</feature>
<dbReference type="AlphaFoldDB" id="A0A9W8ED97"/>
<name>A0A9W8ED97_9FUNG</name>
<dbReference type="InterPro" id="IPR058533">
    <property type="entry name" value="Cation_efflux_TM"/>
</dbReference>
<dbReference type="InterPro" id="IPR045316">
    <property type="entry name" value="Msc2-like"/>
</dbReference>
<dbReference type="EMBL" id="JANBQB010000119">
    <property type="protein sequence ID" value="KAJ1981587.1"/>
    <property type="molecule type" value="Genomic_DNA"/>
</dbReference>
<evidence type="ECO:0000256" key="9">
    <source>
        <dbReference type="SAM" id="Phobius"/>
    </source>
</evidence>
<protein>
    <recommendedName>
        <fullName evidence="10">Cation efflux protein transmembrane domain-containing protein</fullName>
    </recommendedName>
</protein>
<keyword evidence="3" id="KW-0813">Transport</keyword>
<evidence type="ECO:0000256" key="7">
    <source>
        <dbReference type="ARBA" id="ARBA00023136"/>
    </source>
</evidence>
<comment type="similarity">
    <text evidence="2">Belongs to the cation diffusion facilitator (CDF) transporter (TC 2.A.4) family. SLC30A subfamily.</text>
</comment>
<dbReference type="GO" id="GO:0005794">
    <property type="term" value="C:Golgi apparatus"/>
    <property type="evidence" value="ECO:0007669"/>
    <property type="project" value="TreeGrafter"/>
</dbReference>
<proteinExistence type="inferred from homology"/>
<evidence type="ECO:0000256" key="8">
    <source>
        <dbReference type="SAM" id="MobiDB-lite"/>
    </source>
</evidence>
<reference evidence="11" key="1">
    <citation type="submission" date="2022-07" db="EMBL/GenBank/DDBJ databases">
        <title>Phylogenomic reconstructions and comparative analyses of Kickxellomycotina fungi.</title>
        <authorList>
            <person name="Reynolds N.K."/>
            <person name="Stajich J.E."/>
            <person name="Barry K."/>
            <person name="Grigoriev I.V."/>
            <person name="Crous P."/>
            <person name="Smith M.E."/>
        </authorList>
    </citation>
    <scope>NUCLEOTIDE SEQUENCE</scope>
    <source>
        <strain evidence="11">RSA 567</strain>
    </source>
</reference>
<evidence type="ECO:0000256" key="4">
    <source>
        <dbReference type="ARBA" id="ARBA00022692"/>
    </source>
</evidence>
<evidence type="ECO:0000256" key="6">
    <source>
        <dbReference type="ARBA" id="ARBA00023065"/>
    </source>
</evidence>
<evidence type="ECO:0000313" key="12">
    <source>
        <dbReference type="Proteomes" id="UP001151582"/>
    </source>
</evidence>
<dbReference type="Proteomes" id="UP001151582">
    <property type="component" value="Unassembled WGS sequence"/>
</dbReference>
<dbReference type="PANTHER" id="PTHR45755">
    <property type="match status" value="1"/>
</dbReference>
<dbReference type="GO" id="GO:1904257">
    <property type="term" value="P:zinc ion import into Golgi lumen"/>
    <property type="evidence" value="ECO:0007669"/>
    <property type="project" value="TreeGrafter"/>
</dbReference>
<sequence>MNYPVHVQPPPVAKLAQFGNKVRRPSYAMDLLRQILQQPDSRQIFYFMLLNLTYMFVQLIYGVWSNSLGLISDAIHMLFDCLALGIGLVASILRHRPADHRFTLGYGRIEVLSGFANGVLLLLISVFIIFEAIERLLHPSPLETHQLLLVSVGGLVVNLVGIFAFNHGHVHGHCHSHSEPAGSQQHHHDHGHDHHHDANMQGIFLHILADTMGSVGVIISTLLIQRFGWSGFDPLASILIATLIFLSAVPLVRQAVHQLLLPLPSAHTHHAKVDHALQVAQQLPYLPPFALTHAHLWSMSQDRRLIASLHVEYTPSSAAKSDNRASQRAELQRELAHIVRHQVPGLETLYLQVTAVDPIYR</sequence>
<dbReference type="Pfam" id="PF01545">
    <property type="entry name" value="Cation_efflux"/>
    <property type="match status" value="1"/>
</dbReference>
<dbReference type="PANTHER" id="PTHR45755:SF4">
    <property type="entry name" value="ZINC TRANSPORTER 7"/>
    <property type="match status" value="1"/>
</dbReference>
<dbReference type="Gene3D" id="1.20.1510.10">
    <property type="entry name" value="Cation efflux protein transmembrane domain"/>
    <property type="match status" value="1"/>
</dbReference>
<keyword evidence="12" id="KW-1185">Reference proteome</keyword>
<comment type="subcellular location">
    <subcellularLocation>
        <location evidence="1">Membrane</location>
        <topology evidence="1">Multi-pass membrane protein</topology>
    </subcellularLocation>
</comment>
<dbReference type="InterPro" id="IPR027469">
    <property type="entry name" value="Cation_efflux_TMD_sf"/>
</dbReference>
<dbReference type="InterPro" id="IPR002524">
    <property type="entry name" value="Cation_efflux"/>
</dbReference>
<evidence type="ECO:0000256" key="2">
    <source>
        <dbReference type="ARBA" id="ARBA00008873"/>
    </source>
</evidence>
<feature type="region of interest" description="Disordered" evidence="8">
    <location>
        <begin position="174"/>
        <end position="195"/>
    </location>
</feature>
<feature type="domain" description="Cation efflux protein transmembrane" evidence="10">
    <location>
        <begin position="44"/>
        <end position="260"/>
    </location>
</feature>